<dbReference type="EMBL" id="KJ484628">
    <property type="protein sequence ID" value="AIF77723.1"/>
    <property type="molecule type" value="Genomic_DNA"/>
</dbReference>
<keyword evidence="1" id="KW-0614">Plasmid</keyword>
<geneLocation type="plasmid" evidence="1">
    <name>pH2291-144</name>
</geneLocation>
<reference evidence="1" key="1">
    <citation type="journal article" date="2014" name="J. Antimicrob. Chemother.">
        <title>Nucleotide sequences of 16 transmissible plasmids identified in nine multidrug-resistant Escherichia coli isolates expressing an ESBL phenotype isolated from food-producing animals and healthy humans.</title>
        <authorList>
            <person name="Wang J."/>
            <person name="Stephan R."/>
            <person name="Power K."/>
            <person name="Yan Q."/>
            <person name="Hachler H."/>
            <person name="Fanning S."/>
        </authorList>
    </citation>
    <scope>NUCLEOTIDE SEQUENCE</scope>
    <source>
        <strain evidence="1">Human-2291</strain>
        <plasmid evidence="1">pH2291-144</plasmid>
    </source>
</reference>
<evidence type="ECO:0000313" key="1">
    <source>
        <dbReference type="EMBL" id="AIF77723.1"/>
    </source>
</evidence>
<sequence length="43" mass="4986">MKQYLILSEIKSTQIIHDMIFTCQNIIRWGVQDGSGNDVFTQL</sequence>
<accession>A0A075M9F6</accession>
<protein>
    <submittedName>
        <fullName evidence="1">Heat-inducible protein</fullName>
    </submittedName>
</protein>
<name>A0A075M9F6_ECOLX</name>
<dbReference type="AlphaFoldDB" id="A0A075M9F6"/>
<organism evidence="1">
    <name type="scientific">Escherichia coli</name>
    <dbReference type="NCBI Taxonomy" id="562"/>
    <lineage>
        <taxon>Bacteria</taxon>
        <taxon>Pseudomonadati</taxon>
        <taxon>Pseudomonadota</taxon>
        <taxon>Gammaproteobacteria</taxon>
        <taxon>Enterobacterales</taxon>
        <taxon>Enterobacteriaceae</taxon>
        <taxon>Escherichia</taxon>
    </lineage>
</organism>
<proteinExistence type="predicted"/>